<dbReference type="InterPro" id="IPR012789">
    <property type="entry name" value="Protocat_PcaB-like"/>
</dbReference>
<evidence type="ECO:0000256" key="1">
    <source>
        <dbReference type="ARBA" id="ARBA00034772"/>
    </source>
</evidence>
<dbReference type="InterPro" id="IPR020557">
    <property type="entry name" value="Fumarate_lyase_CS"/>
</dbReference>
<dbReference type="InterPro" id="IPR000362">
    <property type="entry name" value="Fumarate_lyase_fam"/>
</dbReference>
<gene>
    <name evidence="4" type="primary">pcaB</name>
    <name evidence="4" type="ORF">NCCP691_05690</name>
</gene>
<dbReference type="Gene3D" id="1.10.275.10">
    <property type="entry name" value="Fumarase/aspartase (N-terminal domain)"/>
    <property type="match status" value="1"/>
</dbReference>
<evidence type="ECO:0000313" key="4">
    <source>
        <dbReference type="EMBL" id="GIZ50555.1"/>
    </source>
</evidence>
<dbReference type="RefSeq" id="WP_220806727.1">
    <property type="nucleotide sequence ID" value="NZ_BPMK01000002.1"/>
</dbReference>
<evidence type="ECO:0000256" key="2">
    <source>
        <dbReference type="NCBIfam" id="TIGR02426"/>
    </source>
</evidence>
<dbReference type="Gene3D" id="1.20.200.10">
    <property type="entry name" value="Fumarase/aspartase (Central domain)"/>
    <property type="match status" value="1"/>
</dbReference>
<dbReference type="PANTHER" id="PTHR43172:SF2">
    <property type="entry name" value="ADENYLOSUCCINATE LYASE C-TERMINAL DOMAIN-CONTAINING PROTEIN"/>
    <property type="match status" value="1"/>
</dbReference>
<dbReference type="Pfam" id="PF10397">
    <property type="entry name" value="ADSL_C"/>
    <property type="match status" value="1"/>
</dbReference>
<dbReference type="CDD" id="cd01597">
    <property type="entry name" value="pCLME"/>
    <property type="match status" value="1"/>
</dbReference>
<dbReference type="PANTHER" id="PTHR43172">
    <property type="entry name" value="ADENYLOSUCCINATE LYASE"/>
    <property type="match status" value="1"/>
</dbReference>
<dbReference type="InterPro" id="IPR019468">
    <property type="entry name" value="AdenyloSucc_lyase_C"/>
</dbReference>
<evidence type="ECO:0000259" key="3">
    <source>
        <dbReference type="SMART" id="SM00998"/>
    </source>
</evidence>
<dbReference type="NCBIfam" id="TIGR02426">
    <property type="entry name" value="protocat_pcaB"/>
    <property type="match status" value="1"/>
</dbReference>
<proteinExistence type="inferred from homology"/>
<dbReference type="PRINTS" id="PR00149">
    <property type="entry name" value="FUMRATELYASE"/>
</dbReference>
<dbReference type="EC" id="5.5.1.2" evidence="2"/>
<sequence length="456" mass="47369">MQALPLAGLTGALFSTPAMRETFSARACVQRMLDFEAALARAQARTGVIPSACAAPIAAACDAAHIDTEQLAQAAALAGNLAIPLVRQLTAVVAATDPEAARFVHWGATSQDAIDTGLVLQMRDALDLIDTDLASLSSALAALASRHRDTVMAGRTWMQHALPVSFGLKAAGWLDGVQRHRERLAALRPRLLVLQFGGAAGTLASLGGKGLAVAQALADELGLGLPAMPWHGQRDSLAEAAAVLGMLTGSLGKMARDIALLTQTEVGEAAEPAAEGKGGSSTMPHKQNPVGCAAVLAAAARVPALVSTMLSAMVQEHERALGGWQAEWDSLPDIVLLAAGALRQATTMAEGLTVNPQRMRANLDTTGGLIMAEAVALALGARLGRLQAHELVEAACRRAVQSGRPLREVLREDSAVAAQLSPQQIDSLLEPTGYLGQSGAFIDRVLAAQPPRTLRE</sequence>
<dbReference type="InterPro" id="IPR008948">
    <property type="entry name" value="L-Aspartase-like"/>
</dbReference>
<name>A0ABQ4Q154_9BURK</name>
<reference evidence="4 5" key="1">
    <citation type="journal article" date="2022" name="Int. J. Syst. Evol. Microbiol.">
        <title>Noviherbaspirillum aridicola sp. nov., isolated from an arid soil in Pakistan.</title>
        <authorList>
            <person name="Khan I.U."/>
            <person name="Saqib M."/>
            <person name="Amin A."/>
            <person name="Hussain F."/>
            <person name="Li L."/>
            <person name="Liu Y.H."/>
            <person name="Fang B.Z."/>
            <person name="Ahmed I."/>
            <person name="Li W.J."/>
        </authorList>
    </citation>
    <scope>NUCLEOTIDE SEQUENCE [LARGE SCALE GENOMIC DNA]</scope>
    <source>
        <strain evidence="4 5">NCCP-691</strain>
    </source>
</reference>
<evidence type="ECO:0000313" key="5">
    <source>
        <dbReference type="Proteomes" id="UP000887222"/>
    </source>
</evidence>
<dbReference type="InterPro" id="IPR024083">
    <property type="entry name" value="Fumarase/histidase_N"/>
</dbReference>
<dbReference type="EMBL" id="BPMK01000002">
    <property type="protein sequence ID" value="GIZ50555.1"/>
    <property type="molecule type" value="Genomic_DNA"/>
</dbReference>
<dbReference type="SUPFAM" id="SSF48557">
    <property type="entry name" value="L-aspartase-like"/>
    <property type="match status" value="1"/>
</dbReference>
<comment type="similarity">
    <text evidence="1">Belongs to the class-II fumarase/aspartase family.</text>
</comment>
<dbReference type="Gene3D" id="1.10.40.30">
    <property type="entry name" value="Fumarase/aspartase (C-terminal domain)"/>
    <property type="match status" value="1"/>
</dbReference>
<dbReference type="Proteomes" id="UP000887222">
    <property type="component" value="Unassembled WGS sequence"/>
</dbReference>
<protein>
    <recommendedName>
        <fullName evidence="2">3-carboxy-cis,cis-muconate cycloisomerase</fullName>
        <ecNumber evidence="2">5.5.1.2</ecNumber>
    </recommendedName>
</protein>
<feature type="domain" description="Adenylosuccinate lyase C-terminal" evidence="3">
    <location>
        <begin position="367"/>
        <end position="446"/>
    </location>
</feature>
<dbReference type="PRINTS" id="PR00145">
    <property type="entry name" value="ARGSUCLYASE"/>
</dbReference>
<accession>A0ABQ4Q154</accession>
<dbReference type="NCBIfam" id="NF006554">
    <property type="entry name" value="PRK09053.1"/>
    <property type="match status" value="1"/>
</dbReference>
<dbReference type="InterPro" id="IPR022761">
    <property type="entry name" value="Fumarate_lyase_N"/>
</dbReference>
<dbReference type="Pfam" id="PF00206">
    <property type="entry name" value="Lyase_1"/>
    <property type="match status" value="1"/>
</dbReference>
<comment type="caution">
    <text evidence="4">The sequence shown here is derived from an EMBL/GenBank/DDBJ whole genome shotgun (WGS) entry which is preliminary data.</text>
</comment>
<dbReference type="PROSITE" id="PS00163">
    <property type="entry name" value="FUMARATE_LYASES"/>
    <property type="match status" value="1"/>
</dbReference>
<organism evidence="4 5">
    <name type="scientific">Noviherbaspirillum aridicola</name>
    <dbReference type="NCBI Taxonomy" id="2849687"/>
    <lineage>
        <taxon>Bacteria</taxon>
        <taxon>Pseudomonadati</taxon>
        <taxon>Pseudomonadota</taxon>
        <taxon>Betaproteobacteria</taxon>
        <taxon>Burkholderiales</taxon>
        <taxon>Oxalobacteraceae</taxon>
        <taxon>Noviherbaspirillum</taxon>
    </lineage>
</organism>
<dbReference type="SMART" id="SM00998">
    <property type="entry name" value="ADSL_C"/>
    <property type="match status" value="1"/>
</dbReference>
<keyword evidence="5" id="KW-1185">Reference proteome</keyword>